<sequence length="101" mass="11061">MPSSPLLPGPATRRTSHAYPSSFKHHSPRTHTLLYLRQLLRNRLILLSLLVACILLVVIRPYGVPPLTYGSKMNSLENLKWDGVAGGVKVDKGDSMDLGGV</sequence>
<evidence type="ECO:0000313" key="3">
    <source>
        <dbReference type="EMBL" id="KAJ3039797.1"/>
    </source>
</evidence>
<keyword evidence="2" id="KW-1133">Transmembrane helix</keyword>
<proteinExistence type="predicted"/>
<feature type="transmembrane region" description="Helical" evidence="2">
    <location>
        <begin position="44"/>
        <end position="63"/>
    </location>
</feature>
<evidence type="ECO:0000313" key="4">
    <source>
        <dbReference type="Proteomes" id="UP001212841"/>
    </source>
</evidence>
<keyword evidence="2" id="KW-0472">Membrane</keyword>
<accession>A0AAD5S540</accession>
<dbReference type="Proteomes" id="UP001212841">
    <property type="component" value="Unassembled WGS sequence"/>
</dbReference>
<dbReference type="AlphaFoldDB" id="A0AAD5S540"/>
<protein>
    <submittedName>
        <fullName evidence="3">Uncharacterized protein</fullName>
    </submittedName>
</protein>
<keyword evidence="4" id="KW-1185">Reference proteome</keyword>
<reference evidence="3" key="1">
    <citation type="submission" date="2020-05" db="EMBL/GenBank/DDBJ databases">
        <title>Phylogenomic resolution of chytrid fungi.</title>
        <authorList>
            <person name="Stajich J.E."/>
            <person name="Amses K."/>
            <person name="Simmons R."/>
            <person name="Seto K."/>
            <person name="Myers J."/>
            <person name="Bonds A."/>
            <person name="Quandt C.A."/>
            <person name="Barry K."/>
            <person name="Liu P."/>
            <person name="Grigoriev I."/>
            <person name="Longcore J.E."/>
            <person name="James T.Y."/>
        </authorList>
    </citation>
    <scope>NUCLEOTIDE SEQUENCE</scope>
    <source>
        <strain evidence="3">JEL0318</strain>
    </source>
</reference>
<feature type="non-terminal residue" evidence="3">
    <location>
        <position position="101"/>
    </location>
</feature>
<evidence type="ECO:0000256" key="1">
    <source>
        <dbReference type="SAM" id="MobiDB-lite"/>
    </source>
</evidence>
<name>A0AAD5S540_9FUNG</name>
<dbReference type="EMBL" id="JADGJD010001605">
    <property type="protein sequence ID" value="KAJ3039797.1"/>
    <property type="molecule type" value="Genomic_DNA"/>
</dbReference>
<keyword evidence="2" id="KW-0812">Transmembrane</keyword>
<gene>
    <name evidence="3" type="ORF">HK097_002738</name>
</gene>
<evidence type="ECO:0000256" key="2">
    <source>
        <dbReference type="SAM" id="Phobius"/>
    </source>
</evidence>
<feature type="region of interest" description="Disordered" evidence="1">
    <location>
        <begin position="1"/>
        <end position="26"/>
    </location>
</feature>
<comment type="caution">
    <text evidence="3">The sequence shown here is derived from an EMBL/GenBank/DDBJ whole genome shotgun (WGS) entry which is preliminary data.</text>
</comment>
<organism evidence="3 4">
    <name type="scientific">Rhizophlyctis rosea</name>
    <dbReference type="NCBI Taxonomy" id="64517"/>
    <lineage>
        <taxon>Eukaryota</taxon>
        <taxon>Fungi</taxon>
        <taxon>Fungi incertae sedis</taxon>
        <taxon>Chytridiomycota</taxon>
        <taxon>Chytridiomycota incertae sedis</taxon>
        <taxon>Chytridiomycetes</taxon>
        <taxon>Rhizophlyctidales</taxon>
        <taxon>Rhizophlyctidaceae</taxon>
        <taxon>Rhizophlyctis</taxon>
    </lineage>
</organism>